<protein>
    <submittedName>
        <fullName evidence="2">Uncharacterized protein</fullName>
    </submittedName>
</protein>
<proteinExistence type="predicted"/>
<name>A0A2P2N5T5_RHIMU</name>
<organism evidence="2">
    <name type="scientific">Rhizophora mucronata</name>
    <name type="common">Asiatic mangrove</name>
    <dbReference type="NCBI Taxonomy" id="61149"/>
    <lineage>
        <taxon>Eukaryota</taxon>
        <taxon>Viridiplantae</taxon>
        <taxon>Streptophyta</taxon>
        <taxon>Embryophyta</taxon>
        <taxon>Tracheophyta</taxon>
        <taxon>Spermatophyta</taxon>
        <taxon>Magnoliopsida</taxon>
        <taxon>eudicotyledons</taxon>
        <taxon>Gunneridae</taxon>
        <taxon>Pentapetalae</taxon>
        <taxon>rosids</taxon>
        <taxon>fabids</taxon>
        <taxon>Malpighiales</taxon>
        <taxon>Rhizophoraceae</taxon>
        <taxon>Rhizophora</taxon>
    </lineage>
</organism>
<dbReference type="EMBL" id="GGEC01057393">
    <property type="protein sequence ID" value="MBX37877.1"/>
    <property type="molecule type" value="Transcribed_RNA"/>
</dbReference>
<reference evidence="2" key="1">
    <citation type="submission" date="2018-02" db="EMBL/GenBank/DDBJ databases">
        <title>Rhizophora mucronata_Transcriptome.</title>
        <authorList>
            <person name="Meera S.P."/>
            <person name="Sreeshan A."/>
            <person name="Augustine A."/>
        </authorList>
    </citation>
    <scope>NUCLEOTIDE SEQUENCE</scope>
    <source>
        <tissue evidence="2">Leaf</tissue>
    </source>
</reference>
<dbReference type="AlphaFoldDB" id="A0A2P2N5T5"/>
<feature type="region of interest" description="Disordered" evidence="1">
    <location>
        <begin position="1"/>
        <end position="21"/>
    </location>
</feature>
<sequence>MSQTNGKNCTEHGPCTPMWFN</sequence>
<evidence type="ECO:0000256" key="1">
    <source>
        <dbReference type="SAM" id="MobiDB-lite"/>
    </source>
</evidence>
<accession>A0A2P2N5T5</accession>
<evidence type="ECO:0000313" key="2">
    <source>
        <dbReference type="EMBL" id="MBX37877.1"/>
    </source>
</evidence>